<dbReference type="EMBL" id="LAZR01038754">
    <property type="protein sequence ID" value="KKL18744.1"/>
    <property type="molecule type" value="Genomic_DNA"/>
</dbReference>
<gene>
    <name evidence="1" type="ORF">LCGC14_2472460</name>
</gene>
<dbReference type="AlphaFoldDB" id="A0A0F9B9Y8"/>
<evidence type="ECO:0000313" key="1">
    <source>
        <dbReference type="EMBL" id="KKL18744.1"/>
    </source>
</evidence>
<protein>
    <submittedName>
        <fullName evidence="1">Uncharacterized protein</fullName>
    </submittedName>
</protein>
<comment type="caution">
    <text evidence="1">The sequence shown here is derived from an EMBL/GenBank/DDBJ whole genome shotgun (WGS) entry which is preliminary data.</text>
</comment>
<reference evidence="1" key="1">
    <citation type="journal article" date="2015" name="Nature">
        <title>Complex archaea that bridge the gap between prokaryotes and eukaryotes.</title>
        <authorList>
            <person name="Spang A."/>
            <person name="Saw J.H."/>
            <person name="Jorgensen S.L."/>
            <person name="Zaremba-Niedzwiedzka K."/>
            <person name="Martijn J."/>
            <person name="Lind A.E."/>
            <person name="van Eijk R."/>
            <person name="Schleper C."/>
            <person name="Guy L."/>
            <person name="Ettema T.J."/>
        </authorList>
    </citation>
    <scope>NUCLEOTIDE SEQUENCE</scope>
</reference>
<name>A0A0F9B9Y8_9ZZZZ</name>
<sequence>MGFLDFLFGEGPSVETQTLPTLSPEQQNALNKLLGELSGGTGRGAPRRFGGDVNVDPSELSQLSLSGLEERAMALSDPNRESEIFSQSSDTLMKLLDFEGQNAGVEDFFNTTIRDPSLKSFRETVLPQIGRDFGGANFFGSERQRADTEAREDLLTGLTRSRGDITFRADQANRDRAIQALGLAPGVDALGRADTDELLNLLQAGESQTGLAERNVQREFAQFLAEAGLDDTQIQQLLAGINTGALENVVTALPGSPGFLVEILAAFAGAGRSTSTTNIGGS</sequence>
<organism evidence="1">
    <name type="scientific">marine sediment metagenome</name>
    <dbReference type="NCBI Taxonomy" id="412755"/>
    <lineage>
        <taxon>unclassified sequences</taxon>
        <taxon>metagenomes</taxon>
        <taxon>ecological metagenomes</taxon>
    </lineage>
</organism>
<proteinExistence type="predicted"/>
<accession>A0A0F9B9Y8</accession>